<dbReference type="eggNOG" id="ENOG502R1J1">
    <property type="taxonomic scope" value="Eukaryota"/>
</dbReference>
<organism evidence="7 8">
    <name type="scientific">Eutrema salsugineum</name>
    <name type="common">Saltwater cress</name>
    <name type="synonym">Sisymbrium salsugineum</name>
    <dbReference type="NCBI Taxonomy" id="72664"/>
    <lineage>
        <taxon>Eukaryota</taxon>
        <taxon>Viridiplantae</taxon>
        <taxon>Streptophyta</taxon>
        <taxon>Embryophyta</taxon>
        <taxon>Tracheophyta</taxon>
        <taxon>Spermatophyta</taxon>
        <taxon>Magnoliopsida</taxon>
        <taxon>eudicotyledons</taxon>
        <taxon>Gunneridae</taxon>
        <taxon>Pentapetalae</taxon>
        <taxon>rosids</taxon>
        <taxon>malvids</taxon>
        <taxon>Brassicales</taxon>
        <taxon>Brassicaceae</taxon>
        <taxon>Eutremeae</taxon>
        <taxon>Eutrema</taxon>
    </lineage>
</organism>
<keyword evidence="3" id="KW-0238">DNA-binding</keyword>
<dbReference type="EMBL" id="KI517537">
    <property type="protein sequence ID" value="ESQ38612.1"/>
    <property type="molecule type" value="Genomic_DNA"/>
</dbReference>
<dbReference type="GO" id="GO:0003700">
    <property type="term" value="F:DNA-binding transcription factor activity"/>
    <property type="evidence" value="ECO:0007669"/>
    <property type="project" value="InterPro"/>
</dbReference>
<gene>
    <name evidence="7" type="ORF">EUTSA_v10029232mg</name>
</gene>
<sequence>MFPGVDEAVQALLHGQESANRLKSVLEHPRTSSVPTEPLFDTVLESFSTALSFFTNFTSCEPRQYHDSSQNMATLVARKSPKKKSYTKDGLTHYRDDSPTPLHHDGFSWRKYGQKKIKTSTHQRCYFRCAYAKDQNCNATKRVQQIQDSPSVYRTTYIGKHKCQVTVFSQPSEDITDGSKMIQFDRLDQLMPDLVLPQLVSVDHQETIENEGTYHTNTMNQDYVNDELLVDDEKFWAYQFPPFSPGNFMFLDNISTFD</sequence>
<keyword evidence="4" id="KW-0804">Transcription</keyword>
<reference evidence="7 8" key="1">
    <citation type="journal article" date="2013" name="Front. Plant Sci.">
        <title>The Reference Genome of the Halophytic Plant Eutrema salsugineum.</title>
        <authorList>
            <person name="Yang R."/>
            <person name="Jarvis D.E."/>
            <person name="Chen H."/>
            <person name="Beilstein M.A."/>
            <person name="Grimwood J."/>
            <person name="Jenkins J."/>
            <person name="Shu S."/>
            <person name="Prochnik S."/>
            <person name="Xin M."/>
            <person name="Ma C."/>
            <person name="Schmutz J."/>
            <person name="Wing R.A."/>
            <person name="Mitchell-Olds T."/>
            <person name="Schumaker K.S."/>
            <person name="Wang X."/>
        </authorList>
    </citation>
    <scope>NUCLEOTIDE SEQUENCE [LARGE SCALE GENOMIC DNA]</scope>
</reference>
<dbReference type="PROSITE" id="PS50811">
    <property type="entry name" value="WRKY"/>
    <property type="match status" value="1"/>
</dbReference>
<dbReference type="GO" id="GO:0005634">
    <property type="term" value="C:nucleus"/>
    <property type="evidence" value="ECO:0007669"/>
    <property type="project" value="UniProtKB-SubCell"/>
</dbReference>
<accession>V4L8D8</accession>
<comment type="subcellular location">
    <subcellularLocation>
        <location evidence="1">Nucleus</location>
    </subcellularLocation>
</comment>
<evidence type="ECO:0000259" key="6">
    <source>
        <dbReference type="PROSITE" id="PS50811"/>
    </source>
</evidence>
<dbReference type="KEGG" id="eus:EUTSA_v10029232mg"/>
<dbReference type="SUPFAM" id="SSF118290">
    <property type="entry name" value="WRKY DNA-binding domain"/>
    <property type="match status" value="1"/>
</dbReference>
<dbReference type="Pfam" id="PF03106">
    <property type="entry name" value="WRKY"/>
    <property type="match status" value="1"/>
</dbReference>
<dbReference type="GO" id="GO:0043565">
    <property type="term" value="F:sequence-specific DNA binding"/>
    <property type="evidence" value="ECO:0007669"/>
    <property type="project" value="InterPro"/>
</dbReference>
<dbReference type="InterPro" id="IPR036576">
    <property type="entry name" value="WRKY_dom_sf"/>
</dbReference>
<name>V4L8D8_EUTSA</name>
<keyword evidence="5" id="KW-0539">Nucleus</keyword>
<dbReference type="OrthoDB" id="2021064at2759"/>
<dbReference type="Gramene" id="ESQ38612">
    <property type="protein sequence ID" value="ESQ38612"/>
    <property type="gene ID" value="EUTSA_v10029232mg"/>
</dbReference>
<keyword evidence="8" id="KW-1185">Reference proteome</keyword>
<evidence type="ECO:0000256" key="3">
    <source>
        <dbReference type="ARBA" id="ARBA00023125"/>
    </source>
</evidence>
<dbReference type="OMA" id="GADKACK"/>
<evidence type="ECO:0000313" key="8">
    <source>
        <dbReference type="Proteomes" id="UP000030689"/>
    </source>
</evidence>
<evidence type="ECO:0000256" key="4">
    <source>
        <dbReference type="ARBA" id="ARBA00023163"/>
    </source>
</evidence>
<dbReference type="AlphaFoldDB" id="V4L8D8"/>
<evidence type="ECO:0000256" key="5">
    <source>
        <dbReference type="ARBA" id="ARBA00023242"/>
    </source>
</evidence>
<evidence type="ECO:0000313" key="7">
    <source>
        <dbReference type="EMBL" id="ESQ38612.1"/>
    </source>
</evidence>
<feature type="domain" description="WRKY" evidence="6">
    <location>
        <begin position="98"/>
        <end position="166"/>
    </location>
</feature>
<dbReference type="InterPro" id="IPR003657">
    <property type="entry name" value="WRKY_dom"/>
</dbReference>
<dbReference type="PANTHER" id="PTHR31282">
    <property type="entry name" value="WRKY TRANSCRIPTION FACTOR 21-RELATED"/>
    <property type="match status" value="1"/>
</dbReference>
<proteinExistence type="predicted"/>
<evidence type="ECO:0000256" key="2">
    <source>
        <dbReference type="ARBA" id="ARBA00023015"/>
    </source>
</evidence>
<dbReference type="InterPro" id="IPR044810">
    <property type="entry name" value="WRKY_plant"/>
</dbReference>
<dbReference type="Gene3D" id="2.20.25.80">
    <property type="entry name" value="WRKY domain"/>
    <property type="match status" value="1"/>
</dbReference>
<protein>
    <recommendedName>
        <fullName evidence="6">WRKY domain-containing protein</fullName>
    </recommendedName>
</protein>
<evidence type="ECO:0000256" key="1">
    <source>
        <dbReference type="ARBA" id="ARBA00004123"/>
    </source>
</evidence>
<dbReference type="SMART" id="SM00774">
    <property type="entry name" value="WRKY"/>
    <property type="match status" value="1"/>
</dbReference>
<keyword evidence="2" id="KW-0805">Transcription regulation</keyword>
<dbReference type="Proteomes" id="UP000030689">
    <property type="component" value="Unassembled WGS sequence"/>
</dbReference>